<accession>A0A0F7FZ44</accession>
<protein>
    <submittedName>
        <fullName evidence="2">Excisionase</fullName>
    </submittedName>
</protein>
<reference evidence="2" key="1">
    <citation type="submission" date="2019-08" db="EMBL/GenBank/DDBJ databases">
        <title>Complete genome sequence of a mangrove-derived Streptomyces xiamenensis.</title>
        <authorList>
            <person name="Xu J."/>
        </authorList>
    </citation>
    <scope>NUCLEOTIDE SEQUENCE</scope>
    <source>
        <strain evidence="2">318</strain>
    </source>
</reference>
<dbReference type="STRING" id="408015.SXIM_41190"/>
<dbReference type="HOGENOM" id="CLU_140176_13_0_11"/>
<proteinExistence type="predicted"/>
<name>A0A0F7FZ44_9ACTN</name>
<dbReference type="PATRIC" id="fig|408015.6.peg.4174"/>
<dbReference type="AlphaFoldDB" id="A0A0F7FZ44"/>
<dbReference type="InterPro" id="IPR041657">
    <property type="entry name" value="HTH_17"/>
</dbReference>
<dbReference type="EMBL" id="CP009922">
    <property type="protein sequence ID" value="AKG45503.1"/>
    <property type="molecule type" value="Genomic_DNA"/>
</dbReference>
<organism evidence="2 3">
    <name type="scientific">Streptomyces xiamenensis</name>
    <dbReference type="NCBI Taxonomy" id="408015"/>
    <lineage>
        <taxon>Bacteria</taxon>
        <taxon>Bacillati</taxon>
        <taxon>Actinomycetota</taxon>
        <taxon>Actinomycetes</taxon>
        <taxon>Kitasatosporales</taxon>
        <taxon>Streptomycetaceae</taxon>
        <taxon>Streptomyces</taxon>
    </lineage>
</organism>
<dbReference type="InterPro" id="IPR009061">
    <property type="entry name" value="DNA-bd_dom_put_sf"/>
</dbReference>
<dbReference type="KEGG" id="sxi:SXIM_41190"/>
<evidence type="ECO:0000313" key="2">
    <source>
        <dbReference type="EMBL" id="AKG45503.1"/>
    </source>
</evidence>
<dbReference type="Proteomes" id="UP000034034">
    <property type="component" value="Chromosome"/>
</dbReference>
<evidence type="ECO:0000259" key="1">
    <source>
        <dbReference type="Pfam" id="PF12728"/>
    </source>
</evidence>
<dbReference type="Pfam" id="PF12728">
    <property type="entry name" value="HTH_17"/>
    <property type="match status" value="1"/>
</dbReference>
<feature type="domain" description="Helix-turn-helix" evidence="1">
    <location>
        <begin position="13"/>
        <end position="65"/>
    </location>
</feature>
<keyword evidence="3" id="KW-1185">Reference proteome</keyword>
<dbReference type="SUPFAM" id="SSF46955">
    <property type="entry name" value="Putative DNA-binding domain"/>
    <property type="match status" value="1"/>
</dbReference>
<gene>
    <name evidence="2" type="ORF">SXIM_41190</name>
</gene>
<sequence length="74" mass="8461">MFPVARDRTGVELLTVRQVLEELGGVSRRTFYRWRELHLAPACIRLPNGELRVRRDALDAWVEERAEGTGGGVR</sequence>
<evidence type="ECO:0000313" key="3">
    <source>
        <dbReference type="Proteomes" id="UP000034034"/>
    </source>
</evidence>